<organism evidence="3 4">
    <name type="scientific">[Myrmecia] bisecta</name>
    <dbReference type="NCBI Taxonomy" id="41462"/>
    <lineage>
        <taxon>Eukaryota</taxon>
        <taxon>Viridiplantae</taxon>
        <taxon>Chlorophyta</taxon>
        <taxon>core chlorophytes</taxon>
        <taxon>Trebouxiophyceae</taxon>
        <taxon>Trebouxiales</taxon>
        <taxon>Trebouxiaceae</taxon>
        <taxon>Myrmecia</taxon>
    </lineage>
</organism>
<evidence type="ECO:0000313" key="4">
    <source>
        <dbReference type="Proteomes" id="UP001489004"/>
    </source>
</evidence>
<feature type="region of interest" description="Disordered" evidence="2">
    <location>
        <begin position="303"/>
        <end position="339"/>
    </location>
</feature>
<keyword evidence="1" id="KW-0175">Coiled coil</keyword>
<sequence>MADKEAYHRSVVLPRNPEVLCPFWDFTQEEDLHYTARGKPQVLKGPIWEVFTKETTAGGAAESFEAVSPVAVGQVYKERFSARPEWDPAWAEEVHAPGKYLGETMVSELVSRRLEEAGYDKVKELNLSGSVFGGSLHSPKTAPPAPATQGQRSASPEEATDNPAPAAPAKPIGEPTARVSAVTRLTPRRMMSAAGPGRGKHKRGTPTLEAGPENSSPSLRHMVRGGAAQTPPSKRSKRSKLEAVGAALGELVEEYTAGLEDRVAELEGTVERLENQLGEVEQFRRQLEGYTLVKKWGVRVESAPLEVSPKPVQKKEPAPDLDSTDEEDYYGKVSPAATS</sequence>
<dbReference type="Proteomes" id="UP001489004">
    <property type="component" value="Unassembled WGS sequence"/>
</dbReference>
<name>A0AAW1Q6F3_9CHLO</name>
<reference evidence="3 4" key="1">
    <citation type="journal article" date="2024" name="Nat. Commun.">
        <title>Phylogenomics reveals the evolutionary origins of lichenization in chlorophyte algae.</title>
        <authorList>
            <person name="Puginier C."/>
            <person name="Libourel C."/>
            <person name="Otte J."/>
            <person name="Skaloud P."/>
            <person name="Haon M."/>
            <person name="Grisel S."/>
            <person name="Petersen M."/>
            <person name="Berrin J.G."/>
            <person name="Delaux P.M."/>
            <person name="Dal Grande F."/>
            <person name="Keller J."/>
        </authorList>
    </citation>
    <scope>NUCLEOTIDE SEQUENCE [LARGE SCALE GENOMIC DNA]</scope>
    <source>
        <strain evidence="3 4">SAG 2043</strain>
    </source>
</reference>
<evidence type="ECO:0000256" key="1">
    <source>
        <dbReference type="SAM" id="Coils"/>
    </source>
</evidence>
<accession>A0AAW1Q6F3</accession>
<keyword evidence="4" id="KW-1185">Reference proteome</keyword>
<dbReference type="EMBL" id="JALJOR010000005">
    <property type="protein sequence ID" value="KAK9816887.1"/>
    <property type="molecule type" value="Genomic_DNA"/>
</dbReference>
<feature type="region of interest" description="Disordered" evidence="2">
    <location>
        <begin position="133"/>
        <end position="241"/>
    </location>
</feature>
<feature type="coiled-coil region" evidence="1">
    <location>
        <begin position="256"/>
        <end position="286"/>
    </location>
</feature>
<dbReference type="AlphaFoldDB" id="A0AAW1Q6F3"/>
<protein>
    <submittedName>
        <fullName evidence="3">Uncharacterized protein</fullName>
    </submittedName>
</protein>
<evidence type="ECO:0000256" key="2">
    <source>
        <dbReference type="SAM" id="MobiDB-lite"/>
    </source>
</evidence>
<gene>
    <name evidence="3" type="ORF">WJX72_006725</name>
</gene>
<evidence type="ECO:0000313" key="3">
    <source>
        <dbReference type="EMBL" id="KAK9816887.1"/>
    </source>
</evidence>
<comment type="caution">
    <text evidence="3">The sequence shown here is derived from an EMBL/GenBank/DDBJ whole genome shotgun (WGS) entry which is preliminary data.</text>
</comment>
<proteinExistence type="predicted"/>